<feature type="transmembrane region" description="Helical" evidence="1">
    <location>
        <begin position="36"/>
        <end position="58"/>
    </location>
</feature>
<keyword evidence="1" id="KW-0472">Membrane</keyword>
<keyword evidence="1" id="KW-1133">Transmembrane helix</keyword>
<dbReference type="AlphaFoldDB" id="A0A7Y0A9Z7"/>
<evidence type="ECO:0000256" key="1">
    <source>
        <dbReference type="SAM" id="Phobius"/>
    </source>
</evidence>
<keyword evidence="1" id="KW-0812">Transmembrane</keyword>
<feature type="transmembrane region" description="Helical" evidence="1">
    <location>
        <begin position="70"/>
        <end position="90"/>
    </location>
</feature>
<protein>
    <submittedName>
        <fullName evidence="2">Uncharacterized protein</fullName>
    </submittedName>
</protein>
<feature type="transmembrane region" description="Helical" evidence="1">
    <location>
        <begin position="102"/>
        <end position="124"/>
    </location>
</feature>
<organism evidence="2 3">
    <name type="scientific">Chryseobacterium cheonjiense</name>
    <dbReference type="NCBI Taxonomy" id="2728845"/>
    <lineage>
        <taxon>Bacteria</taxon>
        <taxon>Pseudomonadati</taxon>
        <taxon>Bacteroidota</taxon>
        <taxon>Flavobacteriia</taxon>
        <taxon>Flavobacteriales</taxon>
        <taxon>Weeksellaceae</taxon>
        <taxon>Chryseobacterium group</taxon>
        <taxon>Chryseobacterium</taxon>
    </lineage>
</organism>
<evidence type="ECO:0000313" key="3">
    <source>
        <dbReference type="Proteomes" id="UP000552615"/>
    </source>
</evidence>
<dbReference type="RefSeq" id="WP_169232732.1">
    <property type="nucleotide sequence ID" value="NZ_JABBGF010000005.1"/>
</dbReference>
<dbReference type="EMBL" id="JABBGF010000005">
    <property type="protein sequence ID" value="NML59420.1"/>
    <property type="molecule type" value="Genomic_DNA"/>
</dbReference>
<reference evidence="2 3" key="1">
    <citation type="submission" date="2020-04" db="EMBL/GenBank/DDBJ databases">
        <title>Chryseobacterium sp. RJ-7-14 sp. nov., isolated from Jeju soil.</title>
        <authorList>
            <person name="Dahal R.H."/>
            <person name="Chaudhary D.K."/>
        </authorList>
    </citation>
    <scope>NUCLEOTIDE SEQUENCE [LARGE SCALE GENOMIC DNA]</scope>
    <source>
        <strain evidence="2 3">RJ-7-14</strain>
    </source>
</reference>
<keyword evidence="3" id="KW-1185">Reference proteome</keyword>
<proteinExistence type="predicted"/>
<dbReference type="Proteomes" id="UP000552615">
    <property type="component" value="Unassembled WGS sequence"/>
</dbReference>
<feature type="transmembrane region" description="Helical" evidence="1">
    <location>
        <begin position="12"/>
        <end position="30"/>
    </location>
</feature>
<comment type="caution">
    <text evidence="2">The sequence shown here is derived from an EMBL/GenBank/DDBJ whole genome shotgun (WGS) entry which is preliminary data.</text>
</comment>
<name>A0A7Y0A9Z7_9FLAO</name>
<gene>
    <name evidence="2" type="ORF">HHL20_19030</name>
</gene>
<evidence type="ECO:0000313" key="2">
    <source>
        <dbReference type="EMBL" id="NML59420.1"/>
    </source>
</evidence>
<accession>A0A7Y0A9Z7</accession>
<sequence>MKTLLSYDLRIQQILIILFLAAIIAAAVTAQDFLYISIFIEFFIIAIVQYSLNIIKFLSNEYAKKDSRKLYIIVSTYVVITFLLFILGSFMKVNFHYDFLEWIPISWIALSPVLIIQSLVISFYDKEYKKINHHV</sequence>